<dbReference type="InterPro" id="IPR027417">
    <property type="entry name" value="P-loop_NTPase"/>
</dbReference>
<evidence type="ECO:0000313" key="2">
    <source>
        <dbReference type="Proteomes" id="UP001054902"/>
    </source>
</evidence>
<evidence type="ECO:0000313" key="1">
    <source>
        <dbReference type="EMBL" id="GFH53826.1"/>
    </source>
</evidence>
<gene>
    <name evidence="1" type="ORF">CTEN210_10302</name>
</gene>
<dbReference type="EMBL" id="BLLK01000047">
    <property type="protein sequence ID" value="GFH53826.1"/>
    <property type="molecule type" value="Genomic_DNA"/>
</dbReference>
<organism evidence="1 2">
    <name type="scientific">Chaetoceros tenuissimus</name>
    <dbReference type="NCBI Taxonomy" id="426638"/>
    <lineage>
        <taxon>Eukaryota</taxon>
        <taxon>Sar</taxon>
        <taxon>Stramenopiles</taxon>
        <taxon>Ochrophyta</taxon>
        <taxon>Bacillariophyta</taxon>
        <taxon>Coscinodiscophyceae</taxon>
        <taxon>Chaetocerotophycidae</taxon>
        <taxon>Chaetocerotales</taxon>
        <taxon>Chaetocerotaceae</taxon>
        <taxon>Chaetoceros</taxon>
    </lineage>
</organism>
<name>A0AAD3CZ38_9STRA</name>
<reference evidence="1 2" key="1">
    <citation type="journal article" date="2021" name="Sci. Rep.">
        <title>The genome of the diatom Chaetoceros tenuissimus carries an ancient integrated fragment of an extant virus.</title>
        <authorList>
            <person name="Hongo Y."/>
            <person name="Kimura K."/>
            <person name="Takaki Y."/>
            <person name="Yoshida Y."/>
            <person name="Baba S."/>
            <person name="Kobayashi G."/>
            <person name="Nagasaki K."/>
            <person name="Hano T."/>
            <person name="Tomaru Y."/>
        </authorList>
    </citation>
    <scope>NUCLEOTIDE SEQUENCE [LARGE SCALE GENOMIC DNA]</scope>
    <source>
        <strain evidence="1 2">NIES-3715</strain>
    </source>
</reference>
<dbReference type="Gene3D" id="3.40.50.300">
    <property type="entry name" value="P-loop containing nucleotide triphosphate hydrolases"/>
    <property type="match status" value="1"/>
</dbReference>
<dbReference type="Proteomes" id="UP001054902">
    <property type="component" value="Unassembled WGS sequence"/>
</dbReference>
<accession>A0AAD3CZ38</accession>
<keyword evidence="2" id="KW-1185">Reference proteome</keyword>
<protein>
    <submittedName>
        <fullName evidence="1">Uncharacterized protein</fullName>
    </submittedName>
</protein>
<comment type="caution">
    <text evidence="1">The sequence shown here is derived from an EMBL/GenBank/DDBJ whole genome shotgun (WGS) entry which is preliminary data.</text>
</comment>
<dbReference type="AlphaFoldDB" id="A0AAD3CZ38"/>
<sequence length="429" mass="48211">MAIFQERQRMKSVLAILLTFQFFTIHAFFIHTASNQQRLHTLYETSSLKQLGDATNTHPKKAPIFITIGPPCSGKTDAVRNYLLAEGYDPDDVFTKDVDISLTSQSDVYHRIPIAQFLFPLTELSDGIGNQMLSSGCTVRDRLLDPAYDATDEEIRNVILRIAGRMTPQEFAQAIDRQALEAGDTKKFFKKRRIAVGKDLIQATEEVHLQAVSEVICSVHFQVPTVESGMAEELPYDIDDNEEDVQVTKDTNAADIPKVKLLSARELIKTPFVEIFVPQALFRGGIDKANKKFEQLLKEAPDDQPIVWGNTNTRPKEYAKALKTAEKVGRPVRFVAWGDSLPQVNRQELLRRNIARFRNSGKYIPAGAIAASLGRIEKLMNDAELEKEDFVQDWIRDEGSSSIDAALALLAGFQMTEGGFVFQIDEPRY</sequence>
<proteinExistence type="predicted"/>